<reference evidence="2 3" key="1">
    <citation type="journal article" date="2022" name="Hortic Res">
        <title>The genome of Dioscorea zingiberensis sheds light on the biosynthesis, origin and evolution of the medicinally important diosgenin saponins.</title>
        <authorList>
            <person name="Li Y."/>
            <person name="Tan C."/>
            <person name="Li Z."/>
            <person name="Guo J."/>
            <person name="Li S."/>
            <person name="Chen X."/>
            <person name="Wang C."/>
            <person name="Dai X."/>
            <person name="Yang H."/>
            <person name="Song W."/>
            <person name="Hou L."/>
            <person name="Xu J."/>
            <person name="Tong Z."/>
            <person name="Xu A."/>
            <person name="Yuan X."/>
            <person name="Wang W."/>
            <person name="Yang Q."/>
            <person name="Chen L."/>
            <person name="Sun Z."/>
            <person name="Wang K."/>
            <person name="Pan B."/>
            <person name="Chen J."/>
            <person name="Bao Y."/>
            <person name="Liu F."/>
            <person name="Qi X."/>
            <person name="Gang D.R."/>
            <person name="Wen J."/>
            <person name="Li J."/>
        </authorList>
    </citation>
    <scope>NUCLEOTIDE SEQUENCE [LARGE SCALE GENOMIC DNA]</scope>
    <source>
        <strain evidence="2">Dzin_1.0</strain>
    </source>
</reference>
<sequence>MEPSPSAPPPPARTSVSTSMVPEEQGVEEMTLTVKWSDLHEFLSAVYAEYDIMIWSATRVWELYAEANTKKREA</sequence>
<name>A0A9D5H251_9LILI</name>
<dbReference type="OrthoDB" id="1711508at2759"/>
<dbReference type="Proteomes" id="UP001085076">
    <property type="component" value="Unassembled WGS sequence"/>
</dbReference>
<feature type="compositionally biased region" description="Pro residues" evidence="1">
    <location>
        <begin position="1"/>
        <end position="12"/>
    </location>
</feature>
<evidence type="ECO:0000256" key="1">
    <source>
        <dbReference type="SAM" id="MobiDB-lite"/>
    </source>
</evidence>
<gene>
    <name evidence="2" type="ORF">J5N97_001734</name>
</gene>
<dbReference type="EMBL" id="JAGGNH010000080">
    <property type="protein sequence ID" value="KAJ0960452.1"/>
    <property type="molecule type" value="Genomic_DNA"/>
</dbReference>
<evidence type="ECO:0008006" key="4">
    <source>
        <dbReference type="Google" id="ProtNLM"/>
    </source>
</evidence>
<feature type="region of interest" description="Disordered" evidence="1">
    <location>
        <begin position="1"/>
        <end position="24"/>
    </location>
</feature>
<keyword evidence="3" id="KW-1185">Reference proteome</keyword>
<evidence type="ECO:0000313" key="3">
    <source>
        <dbReference type="Proteomes" id="UP001085076"/>
    </source>
</evidence>
<proteinExistence type="predicted"/>
<protein>
    <recommendedName>
        <fullName evidence="4">FCP1 homology domain-containing protein</fullName>
    </recommendedName>
</protein>
<comment type="caution">
    <text evidence="2">The sequence shown here is derived from an EMBL/GenBank/DDBJ whole genome shotgun (WGS) entry which is preliminary data.</text>
</comment>
<dbReference type="AlphaFoldDB" id="A0A9D5H251"/>
<organism evidence="2 3">
    <name type="scientific">Dioscorea zingiberensis</name>
    <dbReference type="NCBI Taxonomy" id="325984"/>
    <lineage>
        <taxon>Eukaryota</taxon>
        <taxon>Viridiplantae</taxon>
        <taxon>Streptophyta</taxon>
        <taxon>Embryophyta</taxon>
        <taxon>Tracheophyta</taxon>
        <taxon>Spermatophyta</taxon>
        <taxon>Magnoliopsida</taxon>
        <taxon>Liliopsida</taxon>
        <taxon>Dioscoreales</taxon>
        <taxon>Dioscoreaceae</taxon>
        <taxon>Dioscorea</taxon>
    </lineage>
</organism>
<evidence type="ECO:0000313" key="2">
    <source>
        <dbReference type="EMBL" id="KAJ0960452.1"/>
    </source>
</evidence>
<accession>A0A9D5H251</accession>